<comment type="similarity">
    <text evidence="1">Belongs to the disease resistance NB-LRR family.</text>
</comment>
<proteinExistence type="inferred from homology"/>
<feature type="domain" description="Disease resistance N-terminal" evidence="8">
    <location>
        <begin position="27"/>
        <end position="106"/>
    </location>
</feature>
<organism evidence="11">
    <name type="scientific">Aegilops tauschii</name>
    <name type="common">Tausch's goatgrass</name>
    <name type="synonym">Aegilops squarrosa</name>
    <dbReference type="NCBI Taxonomy" id="37682"/>
    <lineage>
        <taxon>Eukaryota</taxon>
        <taxon>Viridiplantae</taxon>
        <taxon>Streptophyta</taxon>
        <taxon>Embryophyta</taxon>
        <taxon>Tracheophyta</taxon>
        <taxon>Spermatophyta</taxon>
        <taxon>Magnoliopsida</taxon>
        <taxon>Liliopsida</taxon>
        <taxon>Poales</taxon>
        <taxon>Poaceae</taxon>
        <taxon>BOP clade</taxon>
        <taxon>Pooideae</taxon>
        <taxon>Triticodae</taxon>
        <taxon>Triticeae</taxon>
        <taxon>Triticinae</taxon>
        <taxon>Aegilops</taxon>
    </lineage>
</organism>
<evidence type="ECO:0000259" key="8">
    <source>
        <dbReference type="Pfam" id="PF18052"/>
    </source>
</evidence>
<dbReference type="InterPro" id="IPR058922">
    <property type="entry name" value="WHD_DRP"/>
</dbReference>
<evidence type="ECO:0000259" key="7">
    <source>
        <dbReference type="Pfam" id="PF00931"/>
    </source>
</evidence>
<evidence type="ECO:0000256" key="6">
    <source>
        <dbReference type="ARBA" id="ARBA00023054"/>
    </source>
</evidence>
<reference evidence="11" key="1">
    <citation type="submission" date="2015-06" db="UniProtKB">
        <authorList>
            <consortium name="EnsemblPlants"/>
        </authorList>
    </citation>
    <scope>IDENTIFICATION</scope>
</reference>
<dbReference type="GO" id="GO:0009626">
    <property type="term" value="P:plant-type hypersensitive response"/>
    <property type="evidence" value="ECO:0007669"/>
    <property type="project" value="UniProtKB-ARBA"/>
</dbReference>
<feature type="domain" description="NB-ARC" evidence="7">
    <location>
        <begin position="193"/>
        <end position="365"/>
    </location>
</feature>
<dbReference type="AlphaFoldDB" id="R7W6C6"/>
<dbReference type="GO" id="GO:0002758">
    <property type="term" value="P:innate immune response-activating signaling pathway"/>
    <property type="evidence" value="ECO:0007669"/>
    <property type="project" value="UniProtKB-ARBA"/>
</dbReference>
<dbReference type="InterPro" id="IPR002182">
    <property type="entry name" value="NB-ARC"/>
</dbReference>
<dbReference type="FunFam" id="3.40.50.300:FF:001091">
    <property type="entry name" value="Probable disease resistance protein At1g61300"/>
    <property type="match status" value="1"/>
</dbReference>
<feature type="domain" description="Disease resistance protein winged helix" evidence="9">
    <location>
        <begin position="454"/>
        <end position="521"/>
    </location>
</feature>
<dbReference type="PANTHER" id="PTHR23155:SF931">
    <property type="entry name" value="OS01G0547000 PROTEIN"/>
    <property type="match status" value="1"/>
</dbReference>
<dbReference type="Gene3D" id="1.10.8.430">
    <property type="entry name" value="Helical domain of apoptotic protease-activating factors"/>
    <property type="match status" value="1"/>
</dbReference>
<evidence type="ECO:0000256" key="2">
    <source>
        <dbReference type="ARBA" id="ARBA00022614"/>
    </source>
</evidence>
<name>R7W6C6_AEGTA</name>
<keyword evidence="3" id="KW-0677">Repeat</keyword>
<dbReference type="Gene3D" id="3.80.10.10">
    <property type="entry name" value="Ribonuclease Inhibitor"/>
    <property type="match status" value="1"/>
</dbReference>
<dbReference type="PRINTS" id="PR00364">
    <property type="entry name" value="DISEASERSIST"/>
</dbReference>
<evidence type="ECO:0000259" key="9">
    <source>
        <dbReference type="Pfam" id="PF23559"/>
    </source>
</evidence>
<dbReference type="InterPro" id="IPR038005">
    <property type="entry name" value="RX-like_CC"/>
</dbReference>
<dbReference type="Gene3D" id="1.10.10.10">
    <property type="entry name" value="Winged helix-like DNA-binding domain superfamily/Winged helix DNA-binding domain"/>
    <property type="match status" value="1"/>
</dbReference>
<feature type="domain" description="Disease resistance R13L4/SHOC-2-like LRR" evidence="10">
    <location>
        <begin position="571"/>
        <end position="898"/>
    </location>
</feature>
<dbReference type="InterPro" id="IPR044974">
    <property type="entry name" value="Disease_R_plants"/>
</dbReference>
<keyword evidence="5" id="KW-0611">Plant defense</keyword>
<evidence type="ECO:0000256" key="5">
    <source>
        <dbReference type="ARBA" id="ARBA00022821"/>
    </source>
</evidence>
<dbReference type="InterPro" id="IPR055414">
    <property type="entry name" value="LRR_R13L4/SHOC2-like"/>
</dbReference>
<evidence type="ECO:0000259" key="10">
    <source>
        <dbReference type="Pfam" id="PF23598"/>
    </source>
</evidence>
<dbReference type="SUPFAM" id="SSF52540">
    <property type="entry name" value="P-loop containing nucleoside triphosphate hydrolases"/>
    <property type="match status" value="1"/>
</dbReference>
<dbReference type="GO" id="GO:0042742">
    <property type="term" value="P:defense response to bacterium"/>
    <property type="evidence" value="ECO:0007669"/>
    <property type="project" value="UniProtKB-ARBA"/>
</dbReference>
<keyword evidence="2" id="KW-0433">Leucine-rich repeat</keyword>
<dbReference type="EnsemblPlants" id="EMT13350">
    <property type="protein sequence ID" value="EMT13350"/>
    <property type="gene ID" value="F775_16350"/>
</dbReference>
<dbReference type="Pfam" id="PF18052">
    <property type="entry name" value="Rx_N"/>
    <property type="match status" value="1"/>
</dbReference>
<dbReference type="Pfam" id="PF23559">
    <property type="entry name" value="WHD_DRP"/>
    <property type="match status" value="1"/>
</dbReference>
<dbReference type="InterPro" id="IPR042197">
    <property type="entry name" value="Apaf_helical"/>
</dbReference>
<evidence type="ECO:0000313" key="11">
    <source>
        <dbReference type="EnsemblPlants" id="EMT13350"/>
    </source>
</evidence>
<evidence type="ECO:0000256" key="1">
    <source>
        <dbReference type="ARBA" id="ARBA00008894"/>
    </source>
</evidence>
<protein>
    <submittedName>
        <fullName evidence="11">Disease resistance protein RPM1</fullName>
    </submittedName>
</protein>
<dbReference type="Gene3D" id="3.40.50.300">
    <property type="entry name" value="P-loop containing nucleotide triphosphate hydrolases"/>
    <property type="match status" value="1"/>
</dbReference>
<dbReference type="GO" id="GO:0043531">
    <property type="term" value="F:ADP binding"/>
    <property type="evidence" value="ECO:0007669"/>
    <property type="project" value="InterPro"/>
</dbReference>
<evidence type="ECO:0000256" key="3">
    <source>
        <dbReference type="ARBA" id="ARBA00022737"/>
    </source>
</evidence>
<accession>R7W6C6</accession>
<evidence type="ECO:0000256" key="4">
    <source>
        <dbReference type="ARBA" id="ARBA00022741"/>
    </source>
</evidence>
<dbReference type="InterPro" id="IPR036388">
    <property type="entry name" value="WH-like_DNA-bd_sf"/>
</dbReference>
<dbReference type="InterPro" id="IPR027417">
    <property type="entry name" value="P-loop_NTPase"/>
</dbReference>
<dbReference type="Gene3D" id="1.20.5.4130">
    <property type="match status" value="1"/>
</dbReference>
<dbReference type="CDD" id="cd14798">
    <property type="entry name" value="RX-CC_like"/>
    <property type="match status" value="1"/>
</dbReference>
<dbReference type="InterPro" id="IPR032675">
    <property type="entry name" value="LRR_dom_sf"/>
</dbReference>
<dbReference type="SUPFAM" id="SSF52058">
    <property type="entry name" value="L domain-like"/>
    <property type="match status" value="1"/>
</dbReference>
<sequence>MAEAVVGQLVVMLGTALAKEAAIFGGALLSKEASALRGLFGKIRESKAELESMQAYLQEAERLKDTDKTTGIFISEIRGLAFEIEDVVDEFTYKMEDCKHGGFTGKMKKRLKHIKTWRRLAAKLQEIKAKLQDAKRRKNDYTVIGISASAARSTSQGQSLHFTRDEDLVGIEENRDRLIRWLTVSGGSGHGLEQSSSKVTSVWGMPGVGKTTLVAHVYNTVKVDFDAAAWVTVSESYRIEGLLKKIAAQFGITVDVADIEMRDLAESIHNYLQVDAADMEMRDLAESIHNYLQGKKFIMVLDDVWAARVWSEIRNVFPTSNCTGRFVITSRKHEVSLLATRESAIHLEPLQAHHSWELFCKGAFWSDDGKECPLELQELTWKFIAKCQGLPIAIACIGRLLSCKPPTSAEWENVYRGLDSQLTKDVIPDAHMILKVSLEDLPYDLKNCFLHCALFQEDYVLKRRRIMRQWIAAGFIREKESKTLEEVAEGYLAELVNRSLLQVVKRNHAGRLKHCQMHDVIGLLALNKAKEECFGKFYDGYGSGAFSVEGARRISVQGENLEQLSRSGAKQLRALHVFGRYINIDLLKPILTSSNLLSMLDLQGTCIKMLPNEVFSLFSLRYLGLRDTNLESLPEAVGRLRNLEVLDAVHSKLTCLPNSVVKLKKLRCLRAFSTSRSKIGRIRGVKMPSGVHHLAGLRALQSIKASPEFLREVGALTELRTFGVCNVRSEHSSYLGNAITRMSHLIHLDVGAAAEDEVLRLDGLYLPPTLSLLGLTGQLKKTSMPQLFSSWSLLNSVTRLYLAFSNIDEGTFSCLCVLRALSTLELVQAFEGKRLDFYAGSFPKLRFLHIWGAAQLNQVGIEEGAMQNLVELWFTECPELKFLPDGIQHLAALEKLLLKDTSEELVEKLRQKRDSDECNEDVMKIGHIRNVTVELSQKGLWKRIR</sequence>
<keyword evidence="4" id="KW-0547">Nucleotide-binding</keyword>
<dbReference type="InterPro" id="IPR041118">
    <property type="entry name" value="Rx_N"/>
</dbReference>
<keyword evidence="6" id="KW-0175">Coiled coil</keyword>
<dbReference type="FunFam" id="1.10.10.10:FF:000322">
    <property type="entry name" value="Probable disease resistance protein At1g63360"/>
    <property type="match status" value="1"/>
</dbReference>
<dbReference type="Pfam" id="PF00931">
    <property type="entry name" value="NB-ARC"/>
    <property type="match status" value="1"/>
</dbReference>
<dbReference type="Pfam" id="PF23598">
    <property type="entry name" value="LRR_14"/>
    <property type="match status" value="1"/>
</dbReference>
<dbReference type="PANTHER" id="PTHR23155">
    <property type="entry name" value="DISEASE RESISTANCE PROTEIN RP"/>
    <property type="match status" value="1"/>
</dbReference>